<dbReference type="Proteomes" id="UP000054498">
    <property type="component" value="Unassembled WGS sequence"/>
</dbReference>
<dbReference type="AlphaFoldDB" id="A0A0D2MK05"/>
<keyword evidence="3" id="KW-1185">Reference proteome</keyword>
<gene>
    <name evidence="2" type="ORF">MNEG_7018</name>
</gene>
<evidence type="ECO:0000313" key="2">
    <source>
        <dbReference type="EMBL" id="KIZ00947.1"/>
    </source>
</evidence>
<accession>A0A0D2MK05</accession>
<proteinExistence type="predicted"/>
<dbReference type="OrthoDB" id="10617997at2759"/>
<sequence>MPYGYATPPTPQRYYRDASDPKPPAPGFYVAQQQAASVDDLPVEDSGPALYSGLWTHVYSAALHGVGIDTVMWITTRAVSGTACQASGPTNTSTCVPAIWYGQVANLLTGDPSSPLFGPSLNQQGVIYHSQISMAFPTVAINSNGSALFQFSYASNAFDDVAGVVALDGQAIWQFPGVMTYGLDLSDTGLGEGQAMLIRRNSQGGIHLNPVLDGKEPPLSWGRISASDTVELAGGKRRLYGAVVWAFSWNFGLAMF</sequence>
<evidence type="ECO:0000313" key="3">
    <source>
        <dbReference type="Proteomes" id="UP000054498"/>
    </source>
</evidence>
<reference evidence="2 3" key="1">
    <citation type="journal article" date="2013" name="BMC Genomics">
        <title>Reconstruction of the lipid metabolism for the microalga Monoraphidium neglectum from its genome sequence reveals characteristics suitable for biofuel production.</title>
        <authorList>
            <person name="Bogen C."/>
            <person name="Al-Dilaimi A."/>
            <person name="Albersmeier A."/>
            <person name="Wichmann J."/>
            <person name="Grundmann M."/>
            <person name="Rupp O."/>
            <person name="Lauersen K.J."/>
            <person name="Blifernez-Klassen O."/>
            <person name="Kalinowski J."/>
            <person name="Goesmann A."/>
            <person name="Mussgnug J.H."/>
            <person name="Kruse O."/>
        </authorList>
    </citation>
    <scope>NUCLEOTIDE SEQUENCE [LARGE SCALE GENOMIC DNA]</scope>
    <source>
        <strain evidence="2 3">SAG 48.87</strain>
    </source>
</reference>
<name>A0A0D2MK05_9CHLO</name>
<dbReference type="GeneID" id="25739894"/>
<protein>
    <submittedName>
        <fullName evidence="2">Uncharacterized protein</fullName>
    </submittedName>
</protein>
<dbReference type="RefSeq" id="XP_013899966.1">
    <property type="nucleotide sequence ID" value="XM_014044512.1"/>
</dbReference>
<dbReference type="KEGG" id="mng:MNEG_7018"/>
<feature type="region of interest" description="Disordered" evidence="1">
    <location>
        <begin position="1"/>
        <end position="23"/>
    </location>
</feature>
<organism evidence="2 3">
    <name type="scientific">Monoraphidium neglectum</name>
    <dbReference type="NCBI Taxonomy" id="145388"/>
    <lineage>
        <taxon>Eukaryota</taxon>
        <taxon>Viridiplantae</taxon>
        <taxon>Chlorophyta</taxon>
        <taxon>core chlorophytes</taxon>
        <taxon>Chlorophyceae</taxon>
        <taxon>CS clade</taxon>
        <taxon>Sphaeropleales</taxon>
        <taxon>Selenastraceae</taxon>
        <taxon>Monoraphidium</taxon>
    </lineage>
</organism>
<evidence type="ECO:0000256" key="1">
    <source>
        <dbReference type="SAM" id="MobiDB-lite"/>
    </source>
</evidence>
<dbReference type="EMBL" id="KK101423">
    <property type="protein sequence ID" value="KIZ00947.1"/>
    <property type="molecule type" value="Genomic_DNA"/>
</dbReference>